<keyword evidence="7 8" id="KW-0472">Membrane</keyword>
<feature type="transmembrane region" description="Helical" evidence="8">
    <location>
        <begin position="84"/>
        <end position="103"/>
    </location>
</feature>
<dbReference type="InterPro" id="IPR011566">
    <property type="entry name" value="Ubq_synth_Coq7"/>
</dbReference>
<evidence type="ECO:0000256" key="5">
    <source>
        <dbReference type="ARBA" id="ARBA00023004"/>
    </source>
</evidence>
<evidence type="ECO:0000313" key="10">
    <source>
        <dbReference type="Proteomes" id="UP000238196"/>
    </source>
</evidence>
<evidence type="ECO:0000256" key="6">
    <source>
        <dbReference type="ARBA" id="ARBA00023033"/>
    </source>
</evidence>
<reference evidence="9 10" key="1">
    <citation type="submission" date="2018-02" db="EMBL/GenBank/DDBJ databases">
        <title>novel marine gammaproteobacteria from coastal saline agro ecosystem.</title>
        <authorList>
            <person name="Krishnan R."/>
            <person name="Ramesh Kumar N."/>
        </authorList>
    </citation>
    <scope>NUCLEOTIDE SEQUENCE [LARGE SCALE GENOMIC DNA]</scope>
    <source>
        <strain evidence="9 10">228</strain>
    </source>
</reference>
<keyword evidence="6" id="KW-0503">Monooxygenase</keyword>
<comment type="pathway">
    <text evidence="1">Cofactor biosynthesis; ubiquinone biosynthesis.</text>
</comment>
<dbReference type="CDD" id="cd01042">
    <property type="entry name" value="DMQH"/>
    <property type="match status" value="1"/>
</dbReference>
<dbReference type="InterPro" id="IPR009078">
    <property type="entry name" value="Ferritin-like_SF"/>
</dbReference>
<evidence type="ECO:0000256" key="7">
    <source>
        <dbReference type="ARBA" id="ARBA00023136"/>
    </source>
</evidence>
<dbReference type="GO" id="GO:0006744">
    <property type="term" value="P:ubiquinone biosynthetic process"/>
    <property type="evidence" value="ECO:0007669"/>
    <property type="project" value="UniProtKB-KW"/>
</dbReference>
<dbReference type="PANTHER" id="PTHR11237:SF4">
    <property type="entry name" value="5-DEMETHOXYUBIQUINONE HYDROXYLASE, MITOCHONDRIAL"/>
    <property type="match status" value="1"/>
</dbReference>
<dbReference type="Proteomes" id="UP000238196">
    <property type="component" value="Unassembled WGS sequence"/>
</dbReference>
<dbReference type="EMBL" id="PRLP01000057">
    <property type="protein sequence ID" value="PPC76139.1"/>
    <property type="molecule type" value="Genomic_DNA"/>
</dbReference>
<organism evidence="9 10">
    <name type="scientific">Proteobacteria bacterium 228</name>
    <dbReference type="NCBI Taxonomy" id="2083153"/>
    <lineage>
        <taxon>Bacteria</taxon>
        <taxon>Pseudomonadati</taxon>
        <taxon>Pseudomonadota</taxon>
    </lineage>
</organism>
<proteinExistence type="predicted"/>
<evidence type="ECO:0000256" key="4">
    <source>
        <dbReference type="ARBA" id="ARBA00023002"/>
    </source>
</evidence>
<evidence type="ECO:0000256" key="8">
    <source>
        <dbReference type="SAM" id="Phobius"/>
    </source>
</evidence>
<evidence type="ECO:0000256" key="1">
    <source>
        <dbReference type="ARBA" id="ARBA00004749"/>
    </source>
</evidence>
<keyword evidence="8" id="KW-1133">Transmembrane helix</keyword>
<dbReference type="OrthoDB" id="7559360at2"/>
<keyword evidence="5" id="KW-0408">Iron</keyword>
<evidence type="ECO:0000313" key="9">
    <source>
        <dbReference type="EMBL" id="PPC76139.1"/>
    </source>
</evidence>
<protein>
    <submittedName>
        <fullName evidence="9">Demethoxyubiquinone hydroxylase family protein</fullName>
    </submittedName>
</protein>
<keyword evidence="8" id="KW-0812">Transmembrane</keyword>
<dbReference type="PANTHER" id="PTHR11237">
    <property type="entry name" value="COENZYME Q10 BIOSYNTHESIS PROTEIN 7"/>
    <property type="match status" value="1"/>
</dbReference>
<keyword evidence="4" id="KW-0560">Oxidoreductase</keyword>
<accession>A0A2S5KNN0</accession>
<name>A0A2S5KNN0_9PROT</name>
<gene>
    <name evidence="9" type="ORF">C4K68_17280</name>
</gene>
<dbReference type="GO" id="GO:0008682">
    <property type="term" value="F:3-demethoxyubiquinol 3-hydroxylase activity"/>
    <property type="evidence" value="ECO:0007669"/>
    <property type="project" value="TreeGrafter"/>
</dbReference>
<comment type="caution">
    <text evidence="9">The sequence shown here is derived from an EMBL/GenBank/DDBJ whole genome shotgun (WGS) entry which is preliminary data.</text>
</comment>
<dbReference type="SUPFAM" id="SSF47240">
    <property type="entry name" value="Ferritin-like"/>
    <property type="match status" value="1"/>
</dbReference>
<evidence type="ECO:0000256" key="3">
    <source>
        <dbReference type="ARBA" id="ARBA00022723"/>
    </source>
</evidence>
<dbReference type="AlphaFoldDB" id="A0A2S5KNN0"/>
<keyword evidence="2" id="KW-0831">Ubiquinone biosynthesis</keyword>
<dbReference type="GO" id="GO:0046872">
    <property type="term" value="F:metal ion binding"/>
    <property type="evidence" value="ECO:0007669"/>
    <property type="project" value="UniProtKB-KW"/>
</dbReference>
<evidence type="ECO:0000256" key="2">
    <source>
        <dbReference type="ARBA" id="ARBA00022688"/>
    </source>
</evidence>
<dbReference type="Pfam" id="PF03232">
    <property type="entry name" value="COQ7"/>
    <property type="match status" value="1"/>
</dbReference>
<sequence length="186" mass="20403">MNQGLNEKLMPDTLEPVRIASKIMKINHAGEFGAINIYRAQIMVARLFSPQLVATLEDFLSHEKKHLEIFGRILQSRGIARCKSFWLCGIGGFCLGLITALMGRAGIMTCTAAVETVVTHHLLAQLASLEAENDSEAYQAVQSILSEELEHQQHGIEQSKGSLLFKPVSAVVSCVTPAVIWLGFQL</sequence>
<keyword evidence="3" id="KW-0479">Metal-binding</keyword>